<name>A0A848FAV0_9BURK</name>
<dbReference type="GO" id="GO:0016787">
    <property type="term" value="F:hydrolase activity"/>
    <property type="evidence" value="ECO:0007669"/>
    <property type="project" value="UniProtKB-KW"/>
</dbReference>
<dbReference type="Proteomes" id="UP000574067">
    <property type="component" value="Unassembled WGS sequence"/>
</dbReference>
<dbReference type="EMBL" id="JABBFW010000017">
    <property type="protein sequence ID" value="NML17327.1"/>
    <property type="molecule type" value="Genomic_DNA"/>
</dbReference>
<dbReference type="Pfam" id="PF00144">
    <property type="entry name" value="Beta-lactamase"/>
    <property type="match status" value="1"/>
</dbReference>
<dbReference type="RefSeq" id="WP_169162231.1">
    <property type="nucleotide sequence ID" value="NZ_JABBFW010000017.1"/>
</dbReference>
<keyword evidence="2" id="KW-0732">Signal</keyword>
<keyword evidence="4" id="KW-0378">Hydrolase</keyword>
<dbReference type="InterPro" id="IPR001466">
    <property type="entry name" value="Beta-lactam-related"/>
</dbReference>
<dbReference type="PANTHER" id="PTHR43283:SF7">
    <property type="entry name" value="BETA-LACTAMASE-RELATED DOMAIN-CONTAINING PROTEIN"/>
    <property type="match status" value="1"/>
</dbReference>
<dbReference type="PANTHER" id="PTHR43283">
    <property type="entry name" value="BETA-LACTAMASE-RELATED"/>
    <property type="match status" value="1"/>
</dbReference>
<protein>
    <submittedName>
        <fullName evidence="4">Serine hydrolase</fullName>
    </submittedName>
</protein>
<feature type="domain" description="Beta-lactamase-related" evidence="3">
    <location>
        <begin position="63"/>
        <end position="323"/>
    </location>
</feature>
<dbReference type="AlphaFoldDB" id="A0A848FAV0"/>
<evidence type="ECO:0000259" key="3">
    <source>
        <dbReference type="Pfam" id="PF00144"/>
    </source>
</evidence>
<dbReference type="InterPro" id="IPR012338">
    <property type="entry name" value="Beta-lactam/transpept-like"/>
</dbReference>
<sequence>MNRLQPVRRVLALAATLFIAAAAHAQTAPTDFPEAAPEAVGIDSAKLVELSQWLRHEKLDVRSLLVVKDGKLVFERYGDQLQRGHNYELYSITKSVSSLLAGILVQEGKLSLDDRAADVVGRWRPAVAAGFADKREVRLRHLLSMSSGLHYDFKPKDDPIYYGAPDRLQLAAGTRQKEPPGRSFEYTDINPVITAAMLSASAGMPVEQYARRRLFEPLGMTNAAWERADATGLVSSGWGLRLRPMDMAKIGQLVMDQGRWQGRQLVPQAWVRQMTTPQAAPDFGHYWWVNHIVRSEPEVDAMGFKGQFIAVLPQRRTVVVMTSLLSIDGGLRDADNVKTFRRIVNDYVLPAIDRGAQDAAGRGDALRKELDQARATQGVPGSTADPTDTPRL</sequence>
<accession>A0A848FAV0</accession>
<organism evidence="4 5">
    <name type="scientific">Azohydromonas caseinilytica</name>
    <dbReference type="NCBI Taxonomy" id="2728836"/>
    <lineage>
        <taxon>Bacteria</taxon>
        <taxon>Pseudomonadati</taxon>
        <taxon>Pseudomonadota</taxon>
        <taxon>Betaproteobacteria</taxon>
        <taxon>Burkholderiales</taxon>
        <taxon>Sphaerotilaceae</taxon>
        <taxon>Azohydromonas</taxon>
    </lineage>
</organism>
<feature type="region of interest" description="Disordered" evidence="1">
    <location>
        <begin position="360"/>
        <end position="392"/>
    </location>
</feature>
<comment type="caution">
    <text evidence="4">The sequence shown here is derived from an EMBL/GenBank/DDBJ whole genome shotgun (WGS) entry which is preliminary data.</text>
</comment>
<dbReference type="SUPFAM" id="SSF56601">
    <property type="entry name" value="beta-lactamase/transpeptidase-like"/>
    <property type="match status" value="1"/>
</dbReference>
<evidence type="ECO:0000256" key="1">
    <source>
        <dbReference type="SAM" id="MobiDB-lite"/>
    </source>
</evidence>
<gene>
    <name evidence="4" type="ORF">HHL10_20330</name>
</gene>
<feature type="signal peptide" evidence="2">
    <location>
        <begin position="1"/>
        <end position="25"/>
    </location>
</feature>
<evidence type="ECO:0000256" key="2">
    <source>
        <dbReference type="SAM" id="SignalP"/>
    </source>
</evidence>
<reference evidence="4 5" key="1">
    <citation type="submission" date="2020-04" db="EMBL/GenBank/DDBJ databases">
        <title>Azohydromonas sp. isolated from soil.</title>
        <authorList>
            <person name="Dahal R.H."/>
        </authorList>
    </citation>
    <scope>NUCLEOTIDE SEQUENCE [LARGE SCALE GENOMIC DNA]</scope>
    <source>
        <strain evidence="4 5">G-1-1-14</strain>
    </source>
</reference>
<feature type="chain" id="PRO_5032897806" evidence="2">
    <location>
        <begin position="26"/>
        <end position="392"/>
    </location>
</feature>
<keyword evidence="5" id="KW-1185">Reference proteome</keyword>
<dbReference type="InterPro" id="IPR050789">
    <property type="entry name" value="Diverse_Enzym_Activities"/>
</dbReference>
<dbReference type="Gene3D" id="3.40.710.10">
    <property type="entry name" value="DD-peptidase/beta-lactamase superfamily"/>
    <property type="match status" value="1"/>
</dbReference>
<evidence type="ECO:0000313" key="4">
    <source>
        <dbReference type="EMBL" id="NML17327.1"/>
    </source>
</evidence>
<proteinExistence type="predicted"/>
<evidence type="ECO:0000313" key="5">
    <source>
        <dbReference type="Proteomes" id="UP000574067"/>
    </source>
</evidence>